<dbReference type="Proteomes" id="UP000613512">
    <property type="component" value="Unassembled WGS sequence"/>
</dbReference>
<sequence length="258" mass="29006">MIDVHCHILPNIDDGPSTLTESIQMARQAARLGIKRIVATPHQRHGNYINDTSTITKAVTQLNEELQNENIPVRILPGQEVTIYADLIDDIKSGRILPLNEQTKYVMIELPQDEVQIINIDHIIYQIQMAGYIPIITSPETHPMMEDNPNLLYRMVKNGALAQVAAPSIVGANGKKVQKLAQKLINANLIHCIGSNAHNSTKRGSLLKEAIEQLKKIDTPKAFQLIHNNEVLVHGDDITKNEPYRITTKRWLFSKQPK</sequence>
<dbReference type="InterPro" id="IPR016667">
    <property type="entry name" value="Caps_polysacc_synth_CpsB/CapC"/>
</dbReference>
<dbReference type="PANTHER" id="PTHR39181">
    <property type="entry name" value="TYROSINE-PROTEIN PHOSPHATASE YWQE"/>
    <property type="match status" value="1"/>
</dbReference>
<evidence type="ECO:0000256" key="1">
    <source>
        <dbReference type="ARBA" id="ARBA00005750"/>
    </source>
</evidence>
<name>A0A916RPL8_9BACI</name>
<organism evidence="6 7">
    <name type="scientific">Ornithinibacillus halotolerans</name>
    <dbReference type="NCBI Taxonomy" id="1274357"/>
    <lineage>
        <taxon>Bacteria</taxon>
        <taxon>Bacillati</taxon>
        <taxon>Bacillota</taxon>
        <taxon>Bacilli</taxon>
        <taxon>Bacillales</taxon>
        <taxon>Bacillaceae</taxon>
        <taxon>Ornithinibacillus</taxon>
    </lineage>
</organism>
<accession>A0A916RPL8</accession>
<dbReference type="SUPFAM" id="SSF89550">
    <property type="entry name" value="PHP domain-like"/>
    <property type="match status" value="1"/>
</dbReference>
<dbReference type="InterPro" id="IPR016195">
    <property type="entry name" value="Pol/histidinol_Pase-like"/>
</dbReference>
<dbReference type="PANTHER" id="PTHR39181:SF1">
    <property type="entry name" value="TYROSINE-PROTEIN PHOSPHATASE YWQE"/>
    <property type="match status" value="1"/>
</dbReference>
<dbReference type="GO" id="GO:0030145">
    <property type="term" value="F:manganese ion binding"/>
    <property type="evidence" value="ECO:0007669"/>
    <property type="project" value="UniProtKB-UniRule"/>
</dbReference>
<comment type="similarity">
    <text evidence="1 5">Belongs to the metallo-dependent hydrolases superfamily. CpsB/CapC family.</text>
</comment>
<reference evidence="6" key="2">
    <citation type="submission" date="2020-09" db="EMBL/GenBank/DDBJ databases">
        <authorList>
            <person name="Sun Q."/>
            <person name="Zhou Y."/>
        </authorList>
    </citation>
    <scope>NUCLEOTIDE SEQUENCE</scope>
    <source>
        <strain evidence="6">CGMCC 1.12408</strain>
    </source>
</reference>
<comment type="caution">
    <text evidence="6">The sequence shown here is derived from an EMBL/GenBank/DDBJ whole genome shotgun (WGS) entry which is preliminary data.</text>
</comment>
<evidence type="ECO:0000256" key="5">
    <source>
        <dbReference type="PIRNR" id="PIRNR016557"/>
    </source>
</evidence>
<dbReference type="Gene3D" id="3.20.20.140">
    <property type="entry name" value="Metal-dependent hydrolases"/>
    <property type="match status" value="1"/>
</dbReference>
<keyword evidence="2 5" id="KW-0378">Hydrolase</keyword>
<dbReference type="Pfam" id="PF19567">
    <property type="entry name" value="CpsB_CapC"/>
    <property type="match status" value="1"/>
</dbReference>
<dbReference type="RefSeq" id="WP_188383211.1">
    <property type="nucleotide sequence ID" value="NZ_BMEY01000002.1"/>
</dbReference>
<evidence type="ECO:0000256" key="4">
    <source>
        <dbReference type="ARBA" id="ARBA00051722"/>
    </source>
</evidence>
<keyword evidence="7" id="KW-1185">Reference proteome</keyword>
<protein>
    <recommendedName>
        <fullName evidence="5">Tyrosine-protein phosphatase</fullName>
        <ecNumber evidence="5">3.1.3.48</ecNumber>
    </recommendedName>
</protein>
<comment type="catalytic activity">
    <reaction evidence="4 5">
        <text>O-phospho-L-tyrosyl-[protein] + H2O = L-tyrosyl-[protein] + phosphate</text>
        <dbReference type="Rhea" id="RHEA:10684"/>
        <dbReference type="Rhea" id="RHEA-COMP:10136"/>
        <dbReference type="Rhea" id="RHEA-COMP:20101"/>
        <dbReference type="ChEBI" id="CHEBI:15377"/>
        <dbReference type="ChEBI" id="CHEBI:43474"/>
        <dbReference type="ChEBI" id="CHEBI:46858"/>
        <dbReference type="ChEBI" id="CHEBI:61978"/>
        <dbReference type="EC" id="3.1.3.48"/>
    </reaction>
</comment>
<evidence type="ECO:0000256" key="3">
    <source>
        <dbReference type="ARBA" id="ARBA00022912"/>
    </source>
</evidence>
<reference evidence="6" key="1">
    <citation type="journal article" date="2014" name="Int. J. Syst. Evol. Microbiol.">
        <title>Complete genome sequence of Corynebacterium casei LMG S-19264T (=DSM 44701T), isolated from a smear-ripened cheese.</title>
        <authorList>
            <consortium name="US DOE Joint Genome Institute (JGI-PGF)"/>
            <person name="Walter F."/>
            <person name="Albersmeier A."/>
            <person name="Kalinowski J."/>
            <person name="Ruckert C."/>
        </authorList>
    </citation>
    <scope>NUCLEOTIDE SEQUENCE</scope>
    <source>
        <strain evidence="6">CGMCC 1.12408</strain>
    </source>
</reference>
<keyword evidence="3 5" id="KW-0904">Protein phosphatase</keyword>
<dbReference type="AlphaFoldDB" id="A0A916RPL8"/>
<evidence type="ECO:0000256" key="2">
    <source>
        <dbReference type="ARBA" id="ARBA00022801"/>
    </source>
</evidence>
<dbReference type="EMBL" id="BMEY01000002">
    <property type="protein sequence ID" value="GGA65074.1"/>
    <property type="molecule type" value="Genomic_DNA"/>
</dbReference>
<dbReference type="PIRSF" id="PIRSF016557">
    <property type="entry name" value="Caps_synth_CpsB"/>
    <property type="match status" value="1"/>
</dbReference>
<evidence type="ECO:0000313" key="6">
    <source>
        <dbReference type="EMBL" id="GGA65074.1"/>
    </source>
</evidence>
<proteinExistence type="inferred from homology"/>
<dbReference type="EC" id="3.1.3.48" evidence="5"/>
<gene>
    <name evidence="6" type="ORF">GCM10008025_06090</name>
</gene>
<dbReference type="GO" id="GO:0004725">
    <property type="term" value="F:protein tyrosine phosphatase activity"/>
    <property type="evidence" value="ECO:0007669"/>
    <property type="project" value="UniProtKB-UniRule"/>
</dbReference>
<evidence type="ECO:0000313" key="7">
    <source>
        <dbReference type="Proteomes" id="UP000613512"/>
    </source>
</evidence>